<dbReference type="PANTHER" id="PTHR43213">
    <property type="entry name" value="BIFUNCTIONAL DTTP/UTP PYROPHOSPHATASE/METHYLTRANSFERASE PROTEIN-RELATED"/>
    <property type="match status" value="1"/>
</dbReference>
<dbReference type="Pfam" id="PF02545">
    <property type="entry name" value="Maf"/>
    <property type="match status" value="1"/>
</dbReference>
<dbReference type="SUPFAM" id="SSF52972">
    <property type="entry name" value="ITPase-like"/>
    <property type="match status" value="1"/>
</dbReference>
<protein>
    <recommendedName>
        <fullName evidence="4">dTTP/UTP pyrophosphatase</fullName>
        <shortName evidence="4">dTTPase/UTPase</shortName>
        <ecNumber evidence="4">3.6.1.9</ecNumber>
    </recommendedName>
    <alternativeName>
        <fullName evidence="4">Nucleoside triphosphate pyrophosphatase</fullName>
    </alternativeName>
    <alternativeName>
        <fullName evidence="4">Nucleotide pyrophosphatase</fullName>
        <shortName evidence="4">Nucleotide PPase</shortName>
    </alternativeName>
</protein>
<proteinExistence type="inferred from homology"/>
<dbReference type="GO" id="GO:0009117">
    <property type="term" value="P:nucleotide metabolic process"/>
    <property type="evidence" value="ECO:0007669"/>
    <property type="project" value="UniProtKB-KW"/>
</dbReference>
<dbReference type="EC" id="3.6.1.9" evidence="4"/>
<gene>
    <name evidence="5" type="ORF">GCM10011342_07060</name>
</gene>
<comment type="caution">
    <text evidence="4">Lacks conserved residue(s) required for the propagation of feature annotation.</text>
</comment>
<reference evidence="5" key="2">
    <citation type="submission" date="2020-09" db="EMBL/GenBank/DDBJ databases">
        <authorList>
            <person name="Sun Q."/>
            <person name="Zhou Y."/>
        </authorList>
    </citation>
    <scope>NUCLEOTIDE SEQUENCE</scope>
    <source>
        <strain evidence="5">CGMCC 1.12921</strain>
    </source>
</reference>
<keyword evidence="3 4" id="KW-0546">Nucleotide metabolism</keyword>
<keyword evidence="4" id="KW-0963">Cytoplasm</keyword>
<accession>A0A8J2V1K8</accession>
<comment type="function">
    <text evidence="4">Nucleoside triphosphate pyrophosphatase that hydrolyzes dTTP and UTP. May have a dual role in cell division arrest and in preventing the incorporation of modified nucleotides into cellular nucleic acids.</text>
</comment>
<dbReference type="EMBL" id="BMGH01000001">
    <property type="protein sequence ID" value="GGD00624.1"/>
    <property type="molecule type" value="Genomic_DNA"/>
</dbReference>
<dbReference type="AlphaFoldDB" id="A0A8J2V1K8"/>
<dbReference type="GO" id="GO:0047429">
    <property type="term" value="F:nucleoside triphosphate diphosphatase activity"/>
    <property type="evidence" value="ECO:0007669"/>
    <property type="project" value="UniProtKB-EC"/>
</dbReference>
<dbReference type="HAMAP" id="MF_00528">
    <property type="entry name" value="Maf"/>
    <property type="match status" value="1"/>
</dbReference>
<dbReference type="Gene3D" id="3.90.950.10">
    <property type="match status" value="1"/>
</dbReference>
<feature type="active site" description="Proton acceptor" evidence="4">
    <location>
        <position position="74"/>
    </location>
</feature>
<comment type="cofactor">
    <cofactor evidence="1 4">
        <name>a divalent metal cation</name>
        <dbReference type="ChEBI" id="CHEBI:60240"/>
    </cofactor>
</comment>
<evidence type="ECO:0000256" key="3">
    <source>
        <dbReference type="ARBA" id="ARBA00023080"/>
    </source>
</evidence>
<evidence type="ECO:0000256" key="4">
    <source>
        <dbReference type="HAMAP-Rule" id="MF_00528"/>
    </source>
</evidence>
<feature type="site" description="Important for substrate specificity" evidence="4">
    <location>
        <position position="75"/>
    </location>
</feature>
<keyword evidence="2 4" id="KW-0378">Hydrolase</keyword>
<evidence type="ECO:0000313" key="6">
    <source>
        <dbReference type="Proteomes" id="UP000613582"/>
    </source>
</evidence>
<organism evidence="5 6">
    <name type="scientific">Aquisalinus flavus</name>
    <dbReference type="NCBI Taxonomy" id="1526572"/>
    <lineage>
        <taxon>Bacteria</taxon>
        <taxon>Pseudomonadati</taxon>
        <taxon>Pseudomonadota</taxon>
        <taxon>Alphaproteobacteria</taxon>
        <taxon>Parvularculales</taxon>
        <taxon>Parvularculaceae</taxon>
        <taxon>Aquisalinus</taxon>
    </lineage>
</organism>
<feature type="site" description="Important for substrate specificity" evidence="4">
    <location>
        <position position="16"/>
    </location>
</feature>
<name>A0A8J2V1K8_9PROT</name>
<dbReference type="NCBIfam" id="TIGR00172">
    <property type="entry name" value="maf"/>
    <property type="match status" value="1"/>
</dbReference>
<evidence type="ECO:0000256" key="1">
    <source>
        <dbReference type="ARBA" id="ARBA00001968"/>
    </source>
</evidence>
<dbReference type="InterPro" id="IPR003697">
    <property type="entry name" value="Maf-like"/>
</dbReference>
<comment type="catalytic activity">
    <reaction evidence="4">
        <text>dTTP + H2O = dTMP + diphosphate + H(+)</text>
        <dbReference type="Rhea" id="RHEA:28534"/>
        <dbReference type="ChEBI" id="CHEBI:15377"/>
        <dbReference type="ChEBI" id="CHEBI:15378"/>
        <dbReference type="ChEBI" id="CHEBI:33019"/>
        <dbReference type="ChEBI" id="CHEBI:37568"/>
        <dbReference type="ChEBI" id="CHEBI:63528"/>
        <dbReference type="EC" id="3.6.1.9"/>
    </reaction>
</comment>
<comment type="caution">
    <text evidence="5">The sequence shown here is derived from an EMBL/GenBank/DDBJ whole genome shotgun (WGS) entry which is preliminary data.</text>
</comment>
<dbReference type="GO" id="GO:0005737">
    <property type="term" value="C:cytoplasm"/>
    <property type="evidence" value="ECO:0007669"/>
    <property type="project" value="UniProtKB-SubCell"/>
</dbReference>
<dbReference type="PIRSF" id="PIRSF006305">
    <property type="entry name" value="Maf"/>
    <property type="match status" value="1"/>
</dbReference>
<keyword evidence="6" id="KW-1185">Reference proteome</keyword>
<reference evidence="5" key="1">
    <citation type="journal article" date="2014" name="Int. J. Syst. Evol. Microbiol.">
        <title>Complete genome sequence of Corynebacterium casei LMG S-19264T (=DSM 44701T), isolated from a smear-ripened cheese.</title>
        <authorList>
            <consortium name="US DOE Joint Genome Institute (JGI-PGF)"/>
            <person name="Walter F."/>
            <person name="Albersmeier A."/>
            <person name="Kalinowski J."/>
            <person name="Ruckert C."/>
        </authorList>
    </citation>
    <scope>NUCLEOTIDE SEQUENCE</scope>
    <source>
        <strain evidence="5">CGMCC 1.12921</strain>
    </source>
</reference>
<feature type="site" description="Important for substrate specificity" evidence="4">
    <location>
        <position position="158"/>
    </location>
</feature>
<comment type="subcellular location">
    <subcellularLocation>
        <location evidence="4">Cytoplasm</location>
    </subcellularLocation>
</comment>
<dbReference type="PANTHER" id="PTHR43213:SF5">
    <property type="entry name" value="BIFUNCTIONAL DTTP_UTP PYROPHOSPHATASE_METHYLTRANSFERASE PROTEIN-RELATED"/>
    <property type="match status" value="1"/>
</dbReference>
<dbReference type="Proteomes" id="UP000613582">
    <property type="component" value="Unassembled WGS sequence"/>
</dbReference>
<dbReference type="InterPro" id="IPR029001">
    <property type="entry name" value="ITPase-like_fam"/>
</dbReference>
<evidence type="ECO:0000313" key="5">
    <source>
        <dbReference type="EMBL" id="GGD00624.1"/>
    </source>
</evidence>
<sequence>MSSAMPRLILASQSPRRRDLLAMIGVVPDSIEPANIDETPMQGELPGPHAARLARGKAMAVSVTAPEALVLGSDTVVGVGRRILPKTEDAATARECLELISGRSHRVYTGVCLAGPEGRLAERLVETRVKVRNLSAQDIDAYIASGEWDGKAGGYGIQGAFAAHVVSIIGSHPSVVGLPLYETLNLLRGAGWKAA</sequence>
<dbReference type="CDD" id="cd00555">
    <property type="entry name" value="Maf"/>
    <property type="match status" value="1"/>
</dbReference>
<evidence type="ECO:0000256" key="2">
    <source>
        <dbReference type="ARBA" id="ARBA00022801"/>
    </source>
</evidence>
<comment type="catalytic activity">
    <reaction evidence="4">
        <text>UTP + H2O = UMP + diphosphate + H(+)</text>
        <dbReference type="Rhea" id="RHEA:29395"/>
        <dbReference type="ChEBI" id="CHEBI:15377"/>
        <dbReference type="ChEBI" id="CHEBI:15378"/>
        <dbReference type="ChEBI" id="CHEBI:33019"/>
        <dbReference type="ChEBI" id="CHEBI:46398"/>
        <dbReference type="ChEBI" id="CHEBI:57865"/>
        <dbReference type="EC" id="3.6.1.9"/>
    </reaction>
</comment>
<comment type="similarity">
    <text evidence="4">Belongs to the Maf family. YhdE subfamily.</text>
</comment>